<accession>A0ABT1Z6S4</accession>
<dbReference type="Proteomes" id="UP001204320">
    <property type="component" value="Unassembled WGS sequence"/>
</dbReference>
<keyword evidence="8" id="KW-1185">Reference proteome</keyword>
<dbReference type="InterPro" id="IPR036397">
    <property type="entry name" value="RNaseH_sf"/>
</dbReference>
<dbReference type="EMBL" id="JANSKA010000001">
    <property type="protein sequence ID" value="MCR9035904.1"/>
    <property type="molecule type" value="Genomic_DNA"/>
</dbReference>
<proteinExistence type="inferred from homology"/>
<comment type="caution">
    <text evidence="7">The sequence shown here is derived from an EMBL/GenBank/DDBJ whole genome shotgun (WGS) entry which is preliminary data.</text>
</comment>
<dbReference type="Gene3D" id="3.30.420.10">
    <property type="entry name" value="Ribonuclease H-like superfamily/Ribonuclease H"/>
    <property type="match status" value="1"/>
</dbReference>
<dbReference type="Gene3D" id="3.40.50.300">
    <property type="entry name" value="P-loop containing nucleotide triphosphate hydrolases"/>
    <property type="match status" value="2"/>
</dbReference>
<dbReference type="SUPFAM" id="SSF53098">
    <property type="entry name" value="Ribonuclease H-like"/>
    <property type="match status" value="1"/>
</dbReference>
<feature type="region of interest" description="Disordered" evidence="5">
    <location>
        <begin position="265"/>
        <end position="286"/>
    </location>
</feature>
<dbReference type="InterPro" id="IPR014013">
    <property type="entry name" value="Helic_SF1/SF2_ATP-bd_DinG/Rad3"/>
</dbReference>
<evidence type="ECO:0000256" key="5">
    <source>
        <dbReference type="SAM" id="MobiDB-lite"/>
    </source>
</evidence>
<keyword evidence="2" id="KW-0378">Hydrolase</keyword>
<dbReference type="InterPro" id="IPR045028">
    <property type="entry name" value="DinG/Rad3-like"/>
</dbReference>
<dbReference type="RefSeq" id="WP_258498577.1">
    <property type="nucleotide sequence ID" value="NZ_JANSKA010000001.1"/>
</dbReference>
<name>A0ABT1Z6S4_9ACTN</name>
<dbReference type="SUPFAM" id="SSF52540">
    <property type="entry name" value="P-loop containing nucleoside triphosphate hydrolases"/>
    <property type="match status" value="1"/>
</dbReference>
<dbReference type="SMART" id="SM00479">
    <property type="entry name" value="EXOIII"/>
    <property type="match status" value="1"/>
</dbReference>
<dbReference type="InterPro" id="IPR027417">
    <property type="entry name" value="P-loop_NTPase"/>
</dbReference>
<protein>
    <submittedName>
        <fullName evidence="7">Exonuclease domain-containing protein</fullName>
    </submittedName>
</protein>
<keyword evidence="3" id="KW-0067">ATP-binding</keyword>
<dbReference type="Pfam" id="PF13307">
    <property type="entry name" value="Helicase_C_2"/>
    <property type="match status" value="1"/>
</dbReference>
<dbReference type="PANTHER" id="PTHR11472">
    <property type="entry name" value="DNA REPAIR DEAD HELICASE RAD3/XP-D SUBFAMILY MEMBER"/>
    <property type="match status" value="1"/>
</dbReference>
<dbReference type="PROSITE" id="PS51193">
    <property type="entry name" value="HELICASE_ATP_BIND_2"/>
    <property type="match status" value="1"/>
</dbReference>
<organism evidence="7 8">
    <name type="scientific">Tractidigestivibacter montrealensis</name>
    <dbReference type="NCBI Taxonomy" id="2972466"/>
    <lineage>
        <taxon>Bacteria</taxon>
        <taxon>Bacillati</taxon>
        <taxon>Actinomycetota</taxon>
        <taxon>Coriobacteriia</taxon>
        <taxon>Coriobacteriales</taxon>
        <taxon>Atopobiaceae</taxon>
        <taxon>Tractidigestivibacter</taxon>
    </lineage>
</organism>
<reference evidence="7 8" key="1">
    <citation type="submission" date="2022-08" db="EMBL/GenBank/DDBJ databases">
        <title>Tractidigestivibacter montrealensis type strain KD21.</title>
        <authorList>
            <person name="Diop K."/>
            <person name="Richard C."/>
            <person name="Routy B."/>
        </authorList>
    </citation>
    <scope>NUCLEOTIDE SEQUENCE [LARGE SCALE GENOMIC DNA]</scope>
    <source>
        <strain evidence="7 8">KD21</strain>
    </source>
</reference>
<keyword evidence="7" id="KW-0269">Exonuclease</keyword>
<evidence type="ECO:0000256" key="3">
    <source>
        <dbReference type="ARBA" id="ARBA00022840"/>
    </source>
</evidence>
<comment type="similarity">
    <text evidence="4">Belongs to the helicase family. DinG subfamily.</text>
</comment>
<evidence type="ECO:0000256" key="4">
    <source>
        <dbReference type="ARBA" id="ARBA00038058"/>
    </source>
</evidence>
<dbReference type="InterPro" id="IPR006555">
    <property type="entry name" value="ATP-dep_Helicase_C"/>
</dbReference>
<dbReference type="SMART" id="SM00491">
    <property type="entry name" value="HELICc2"/>
    <property type="match status" value="1"/>
</dbReference>
<dbReference type="GO" id="GO:0004527">
    <property type="term" value="F:exonuclease activity"/>
    <property type="evidence" value="ECO:0007669"/>
    <property type="project" value="UniProtKB-KW"/>
</dbReference>
<dbReference type="CDD" id="cd06127">
    <property type="entry name" value="DEDDh"/>
    <property type="match status" value="1"/>
</dbReference>
<dbReference type="InterPro" id="IPR013520">
    <property type="entry name" value="Ribonucl_H"/>
</dbReference>
<keyword evidence="7" id="KW-0540">Nuclease</keyword>
<feature type="domain" description="Helicase ATP-binding" evidence="6">
    <location>
        <begin position="297"/>
        <end position="596"/>
    </location>
</feature>
<evidence type="ECO:0000256" key="1">
    <source>
        <dbReference type="ARBA" id="ARBA00022741"/>
    </source>
</evidence>
<keyword evidence="1" id="KW-0547">Nucleotide-binding</keyword>
<dbReference type="Pfam" id="PF00929">
    <property type="entry name" value="RNase_T"/>
    <property type="match status" value="1"/>
</dbReference>
<evidence type="ECO:0000256" key="2">
    <source>
        <dbReference type="ARBA" id="ARBA00022801"/>
    </source>
</evidence>
<evidence type="ECO:0000259" key="6">
    <source>
        <dbReference type="PROSITE" id="PS51193"/>
    </source>
</evidence>
<evidence type="ECO:0000313" key="8">
    <source>
        <dbReference type="Proteomes" id="UP001204320"/>
    </source>
</evidence>
<dbReference type="PANTHER" id="PTHR11472:SF34">
    <property type="entry name" value="REGULATOR OF TELOMERE ELONGATION HELICASE 1"/>
    <property type="match status" value="1"/>
</dbReference>
<evidence type="ECO:0000313" key="7">
    <source>
        <dbReference type="EMBL" id="MCR9035904.1"/>
    </source>
</evidence>
<gene>
    <name evidence="7" type="ORF">NVS32_02940</name>
</gene>
<dbReference type="InterPro" id="IPR012337">
    <property type="entry name" value="RNaseH-like_sf"/>
</dbReference>
<sequence length="992" mass="109063">MALAGAGERDKNMERTAAALERLLLPGTPEDIRANYLSLAERAHTHGFDLLEEDIVVLDTETTGLSFKDCELIEISAARLSGREAVDRFETFVDPGRPIPPEIQRLTGIRDIDVAGAPSPEEAVRALADFVGGSPVLAHNATFDRTFIESVRGGSEVSDTWIDTLALSRIALPRLSSHRLSDMAEAFGCDSVTHRAGDDVDALCGMWRIILLGLSDLPAGLLGKLSEMHPQVEWPFRPVIAHLAVERGPEPFSLKALRHGLVSREETRQRADAAESDGPLVAPTPETIRDEFTAGGIVGRMYENYETRPEQVSMALEVRDALATSTHRTIEAGTGVGKSIAYLLPEVLFAQRNNVTVGIATKTNALTDQLVSHELPALAHALPKGLTFHSLKGYEHYPCLHRLDRAAVEDLPLELARNDGRSDNAIAGDMLTAIAVTYAFACQSPDGDLDALGIRWRYVPRQMLTTTPNECLRTRCPYFPNECLVHGARRRAASGDVVVTNHSLLLRNVAAEGKILPPIRHWVVDEAHSFEGEARRQWAHEVSGDAARAAFELLGGTKSGALHTVMTSVSVSKLEGATLVQGLLTKTAASVSRAAVSTADLFMAVHELGTLARGDGGYDMVTLWIDDKVRETSQWGAVAETGSTAVAHLDEAAKNLGEAEEKLAEVAPQLAADLTESGRFVSELLESLRLILGGEDQTYVYSAELYRSKRRIGAEKLLAEKLDVGADLAQNWLPEMKSVVFTSATMAVRDDFSHFDHAVGLDRLPASMHKDVRLDLSFDYDKSMSVIVTKDMPAPNDSNYLDALVELLYSVHRSMDGSVLTLFTNRRDMERVYTALEPRLTKVGLALVCQERGSSPRRLRQQFLAEKRTSLLALRSFWEGFDATGDTLRCVVIPKLPFASPNDPIVRERDLREDRAWWRYSLPEAVISVKQAAGRLIRTSSDRGVLVLADSRVVQKRYGRAFTGSLPSKSVTMLETENVGRYIEMWRSTHER</sequence>